<evidence type="ECO:0000313" key="3">
    <source>
        <dbReference type="EMBL" id="MBB4677694.1"/>
    </source>
</evidence>
<feature type="signal peptide" evidence="2">
    <location>
        <begin position="1"/>
        <end position="19"/>
    </location>
</feature>
<dbReference type="RefSeq" id="WP_185003609.1">
    <property type="nucleotide sequence ID" value="NZ_BAAAUI010000023.1"/>
</dbReference>
<reference evidence="3 4" key="1">
    <citation type="submission" date="2020-08" db="EMBL/GenBank/DDBJ databases">
        <title>Sequencing the genomes of 1000 actinobacteria strains.</title>
        <authorList>
            <person name="Klenk H.-P."/>
        </authorList>
    </citation>
    <scope>NUCLEOTIDE SEQUENCE [LARGE SCALE GENOMIC DNA]</scope>
    <source>
        <strain evidence="3 4">DSM 44230</strain>
    </source>
</reference>
<keyword evidence="4" id="KW-1185">Reference proteome</keyword>
<keyword evidence="1" id="KW-1133">Transmembrane helix</keyword>
<protein>
    <submittedName>
        <fullName evidence="3">Uncharacterized protein</fullName>
    </submittedName>
</protein>
<evidence type="ECO:0000256" key="1">
    <source>
        <dbReference type="SAM" id="Phobius"/>
    </source>
</evidence>
<gene>
    <name evidence="3" type="ORF">HNR67_003812</name>
</gene>
<feature type="transmembrane region" description="Helical" evidence="1">
    <location>
        <begin position="228"/>
        <end position="248"/>
    </location>
</feature>
<comment type="caution">
    <text evidence="3">The sequence shown here is derived from an EMBL/GenBank/DDBJ whole genome shotgun (WGS) entry which is preliminary data.</text>
</comment>
<dbReference type="Proteomes" id="UP000533598">
    <property type="component" value="Unassembled WGS sequence"/>
</dbReference>
<keyword evidence="2" id="KW-0732">Signal</keyword>
<proteinExistence type="predicted"/>
<feature type="transmembrane region" description="Helical" evidence="1">
    <location>
        <begin position="188"/>
        <end position="221"/>
    </location>
</feature>
<sequence>MVRRWLQLQLLLAPLLLIACDPQPQVGFTPVLLPVKFSVSASGVSVSGDKTLVTPIGVFSIGAKYSLPDKDADSIYVVIRDRRQGDTGFDHTYQVRSGRGEFTAVVDGRTTVQVVDRQVLIDVTEGKIESIELKGVEQVAAVKEDNPLVRFVDNWTAHWRESIYAPFAFFRWAYDDSTMGEWYGLGFVWFLLRLLFALFLLVPDLILTGVFAAAGLGYALLGETARNIVYGLAALVGLFLVVAVVAVANDW</sequence>
<evidence type="ECO:0000313" key="4">
    <source>
        <dbReference type="Proteomes" id="UP000533598"/>
    </source>
</evidence>
<keyword evidence="1" id="KW-0472">Membrane</keyword>
<dbReference type="PROSITE" id="PS51257">
    <property type="entry name" value="PROKAR_LIPOPROTEIN"/>
    <property type="match status" value="1"/>
</dbReference>
<dbReference type="EMBL" id="JACHMH010000001">
    <property type="protein sequence ID" value="MBB4677694.1"/>
    <property type="molecule type" value="Genomic_DNA"/>
</dbReference>
<evidence type="ECO:0000256" key="2">
    <source>
        <dbReference type="SAM" id="SignalP"/>
    </source>
</evidence>
<feature type="chain" id="PRO_5039453418" evidence="2">
    <location>
        <begin position="20"/>
        <end position="251"/>
    </location>
</feature>
<accession>A0A7W7FW98</accession>
<dbReference type="AlphaFoldDB" id="A0A7W7FW98"/>
<name>A0A7W7FW98_9PSEU</name>
<organism evidence="3 4">
    <name type="scientific">Crossiella cryophila</name>
    <dbReference type="NCBI Taxonomy" id="43355"/>
    <lineage>
        <taxon>Bacteria</taxon>
        <taxon>Bacillati</taxon>
        <taxon>Actinomycetota</taxon>
        <taxon>Actinomycetes</taxon>
        <taxon>Pseudonocardiales</taxon>
        <taxon>Pseudonocardiaceae</taxon>
        <taxon>Crossiella</taxon>
    </lineage>
</organism>
<keyword evidence="1" id="KW-0812">Transmembrane</keyword>